<reference evidence="7" key="1">
    <citation type="submission" date="2015-02" db="EMBL/GenBank/DDBJ databases">
        <title>Draft Genome of Frankia sp. CpI1-S.</title>
        <authorList>
            <person name="Oshone R.T."/>
            <person name="Ngom M."/>
            <person name="Ghodhbane-Gtari F."/>
            <person name="Gtari M."/>
            <person name="Morris K."/>
            <person name="Thomas K."/>
            <person name="Sen A."/>
            <person name="Tisa L.S."/>
        </authorList>
    </citation>
    <scope>NUCLEOTIDE SEQUENCE [LARGE SCALE GENOMIC DNA]</scope>
    <source>
        <strain evidence="7">CpI1-S</strain>
    </source>
</reference>
<evidence type="ECO:0000256" key="2">
    <source>
        <dbReference type="ARBA" id="ARBA00006739"/>
    </source>
</evidence>
<organism evidence="6 7">
    <name type="scientific">Frankia torreyi</name>
    <dbReference type="NCBI Taxonomy" id="1856"/>
    <lineage>
        <taxon>Bacteria</taxon>
        <taxon>Bacillati</taxon>
        <taxon>Actinomycetota</taxon>
        <taxon>Actinomycetes</taxon>
        <taxon>Frankiales</taxon>
        <taxon>Frankiaceae</taxon>
        <taxon>Frankia</taxon>
    </lineage>
</organism>
<dbReference type="AlphaFoldDB" id="A0A0D8BN33"/>
<name>A0A0D8BN33_9ACTN</name>
<keyword evidence="3" id="KW-0328">Glycosyltransferase</keyword>
<dbReference type="PANTHER" id="PTHR43179:SF12">
    <property type="entry name" value="GALACTOFURANOSYLTRANSFERASE GLFT2"/>
    <property type="match status" value="1"/>
</dbReference>
<evidence type="ECO:0000256" key="4">
    <source>
        <dbReference type="ARBA" id="ARBA00022679"/>
    </source>
</evidence>
<reference evidence="6 7" key="2">
    <citation type="journal article" date="2016" name="Genome Announc.">
        <title>Permanent Draft Genome Sequences for Two Variants of Frankia sp. Strain CpI1, the First Frankia Strain Isolated from Root Nodules of Comptonia peregrina.</title>
        <authorList>
            <person name="Oshone R."/>
            <person name="Hurst S.G.IV."/>
            <person name="Abebe-Akele F."/>
            <person name="Simpson S."/>
            <person name="Morris K."/>
            <person name="Thomas W.K."/>
            <person name="Tisa L.S."/>
        </authorList>
    </citation>
    <scope>NUCLEOTIDE SEQUENCE [LARGE SCALE GENOMIC DNA]</scope>
    <source>
        <strain evidence="7">CpI1-S</strain>
    </source>
</reference>
<evidence type="ECO:0000313" key="6">
    <source>
        <dbReference type="EMBL" id="KJE25613.1"/>
    </source>
</evidence>
<dbReference type="SUPFAM" id="SSF53448">
    <property type="entry name" value="Nucleotide-diphospho-sugar transferases"/>
    <property type="match status" value="1"/>
</dbReference>
<comment type="similarity">
    <text evidence="2">Belongs to the glycosyltransferase 2 family.</text>
</comment>
<dbReference type="EMBL" id="JYFN01000001">
    <property type="protein sequence ID" value="KJE25613.1"/>
    <property type="molecule type" value="Genomic_DNA"/>
</dbReference>
<dbReference type="GO" id="GO:0016757">
    <property type="term" value="F:glycosyltransferase activity"/>
    <property type="evidence" value="ECO:0007669"/>
    <property type="project" value="UniProtKB-KW"/>
</dbReference>
<keyword evidence="4 6" id="KW-0808">Transferase</keyword>
<proteinExistence type="inferred from homology"/>
<dbReference type="PATRIC" id="fig|1502723.3.peg.254"/>
<accession>A0A0D8BN33</accession>
<dbReference type="InterPro" id="IPR029044">
    <property type="entry name" value="Nucleotide-diphossugar_trans"/>
</dbReference>
<feature type="region of interest" description="Disordered" evidence="5">
    <location>
        <begin position="270"/>
        <end position="292"/>
    </location>
</feature>
<comment type="pathway">
    <text evidence="1">Cell wall biogenesis; cell wall polysaccharide biosynthesis.</text>
</comment>
<dbReference type="Gene3D" id="3.90.550.10">
    <property type="entry name" value="Spore Coat Polysaccharide Biosynthesis Protein SpsA, Chain A"/>
    <property type="match status" value="1"/>
</dbReference>
<evidence type="ECO:0000256" key="5">
    <source>
        <dbReference type="SAM" id="MobiDB-lite"/>
    </source>
</evidence>
<keyword evidence="7" id="KW-1185">Reference proteome</keyword>
<gene>
    <name evidence="6" type="ORF">FF36_00229</name>
</gene>
<dbReference type="OrthoDB" id="9771846at2"/>
<dbReference type="Proteomes" id="UP000032545">
    <property type="component" value="Unassembled WGS sequence"/>
</dbReference>
<dbReference type="RefSeq" id="WP_044883013.1">
    <property type="nucleotide sequence ID" value="NZ_JYFN01000001.1"/>
</dbReference>
<evidence type="ECO:0000256" key="3">
    <source>
        <dbReference type="ARBA" id="ARBA00022676"/>
    </source>
</evidence>
<evidence type="ECO:0000256" key="1">
    <source>
        <dbReference type="ARBA" id="ARBA00004776"/>
    </source>
</evidence>
<evidence type="ECO:0000313" key="7">
    <source>
        <dbReference type="Proteomes" id="UP000032545"/>
    </source>
</evidence>
<comment type="caution">
    <text evidence="6">The sequence shown here is derived from an EMBL/GenBank/DDBJ whole genome shotgun (WGS) entry which is preliminary data.</text>
</comment>
<sequence>MKTVAVIVHWGPHQPTVELAERLDASPSIAQVTIVANDGSTRPAELATSVAWILPPRNLGFGGGFQLAVRDYPAAGAYLLVNNDIRIDEATIRACLDLLTGTNIGVVAPTLINGDGLQSGSARLSPVLVAPRARRPPDDRPCEADWVTGAVMFIKAECLRRVPFDGRYFLGFEDVDFCYRVREAGWSVVLSPHRAWHTGSTMIPHRGNAYYIVRNRLWFTRIRGWRLRTTLVAAVTAAVVLPRSVVLDVARGRGLETTALVRHGLIDGLGPLPPPGDPRADEPRAAHWTARR</sequence>
<protein>
    <submittedName>
        <fullName evidence="6">Putative glycosyltransferase</fullName>
    </submittedName>
</protein>
<dbReference type="PANTHER" id="PTHR43179">
    <property type="entry name" value="RHAMNOSYLTRANSFERASE WBBL"/>
    <property type="match status" value="1"/>
</dbReference>